<evidence type="ECO:0000256" key="6">
    <source>
        <dbReference type="ARBA" id="ARBA00022737"/>
    </source>
</evidence>
<dbReference type="InterPro" id="IPR036375">
    <property type="entry name" value="Hemopexin-like_dom_sf"/>
</dbReference>
<comment type="cofactor">
    <cofactor evidence="1">
        <name>Zn(2+)</name>
        <dbReference type="ChEBI" id="CHEBI:29105"/>
    </cofactor>
</comment>
<dbReference type="InterPro" id="IPR000585">
    <property type="entry name" value="Hemopexin-like_dom"/>
</dbReference>
<comment type="similarity">
    <text evidence="2">Belongs to the peptidase M10A family.</text>
</comment>
<evidence type="ECO:0000256" key="8">
    <source>
        <dbReference type="ARBA" id="ARBA00022833"/>
    </source>
</evidence>
<evidence type="ECO:0000256" key="7">
    <source>
        <dbReference type="ARBA" id="ARBA00022801"/>
    </source>
</evidence>
<evidence type="ECO:0000256" key="4">
    <source>
        <dbReference type="ARBA" id="ARBA00022723"/>
    </source>
</evidence>
<organism evidence="15 16">
    <name type="scientific">Porites lobata</name>
    <dbReference type="NCBI Taxonomy" id="104759"/>
    <lineage>
        <taxon>Eukaryota</taxon>
        <taxon>Metazoa</taxon>
        <taxon>Cnidaria</taxon>
        <taxon>Anthozoa</taxon>
        <taxon>Hexacorallia</taxon>
        <taxon>Scleractinia</taxon>
        <taxon>Fungiina</taxon>
        <taxon>Poritidae</taxon>
        <taxon>Porites</taxon>
    </lineage>
</organism>
<dbReference type="SMART" id="SM00235">
    <property type="entry name" value="ZnMc"/>
    <property type="match status" value="2"/>
</dbReference>
<dbReference type="Gene3D" id="2.110.10.10">
    <property type="entry name" value="Hemopexin-like domain"/>
    <property type="match status" value="5"/>
</dbReference>
<dbReference type="Proteomes" id="UP001159405">
    <property type="component" value="Unassembled WGS sequence"/>
</dbReference>
<feature type="repeat" description="Hemopexin" evidence="11">
    <location>
        <begin position="576"/>
        <end position="619"/>
    </location>
</feature>
<evidence type="ECO:0000256" key="1">
    <source>
        <dbReference type="ARBA" id="ARBA00001947"/>
    </source>
</evidence>
<reference evidence="15 16" key="1">
    <citation type="submission" date="2022-05" db="EMBL/GenBank/DDBJ databases">
        <authorList>
            <consortium name="Genoscope - CEA"/>
            <person name="William W."/>
        </authorList>
    </citation>
    <scope>NUCLEOTIDE SEQUENCE [LARGE SCALE GENOMIC DNA]</scope>
</reference>
<keyword evidence="4" id="KW-0479">Metal-binding</keyword>
<dbReference type="InterPro" id="IPR024079">
    <property type="entry name" value="MetalloPept_cat_dom_sf"/>
</dbReference>
<evidence type="ECO:0000256" key="12">
    <source>
        <dbReference type="SAM" id="MobiDB-lite"/>
    </source>
</evidence>
<keyword evidence="13" id="KW-1133">Transmembrane helix</keyword>
<dbReference type="SUPFAM" id="SSF47090">
    <property type="entry name" value="PGBD-like"/>
    <property type="match status" value="2"/>
</dbReference>
<feature type="compositionally biased region" description="Pro residues" evidence="12">
    <location>
        <begin position="476"/>
        <end position="495"/>
    </location>
</feature>
<dbReference type="EMBL" id="CALNXK010000037">
    <property type="protein sequence ID" value="CAH3122244.1"/>
    <property type="molecule type" value="Genomic_DNA"/>
</dbReference>
<keyword evidence="5" id="KW-0732">Signal</keyword>
<dbReference type="InterPro" id="IPR033739">
    <property type="entry name" value="M10A_MMP"/>
</dbReference>
<feature type="repeat" description="Hemopexin" evidence="11">
    <location>
        <begin position="1067"/>
        <end position="1112"/>
    </location>
</feature>
<feature type="repeat" description="Hemopexin" evidence="11">
    <location>
        <begin position="530"/>
        <end position="575"/>
    </location>
</feature>
<protein>
    <recommendedName>
        <fullName evidence="14">Peptidase metallopeptidase domain-containing protein</fullName>
    </recommendedName>
</protein>
<keyword evidence="7" id="KW-0378">Hydrolase</keyword>
<feature type="region of interest" description="Disordered" evidence="12">
    <location>
        <begin position="191"/>
        <end position="212"/>
    </location>
</feature>
<keyword evidence="16" id="KW-1185">Reference proteome</keyword>
<name>A0ABN8NU30_9CNID</name>
<feature type="compositionally biased region" description="Low complexity" evidence="12">
    <location>
        <begin position="496"/>
        <end position="516"/>
    </location>
</feature>
<dbReference type="InterPro" id="IPR036365">
    <property type="entry name" value="PGBD-like_sf"/>
</dbReference>
<dbReference type="SUPFAM" id="SSF55486">
    <property type="entry name" value="Metalloproteases ('zincins'), catalytic domain"/>
    <property type="match status" value="2"/>
</dbReference>
<dbReference type="PANTHER" id="PTHR10201">
    <property type="entry name" value="MATRIX METALLOPROTEINASE"/>
    <property type="match status" value="1"/>
</dbReference>
<keyword evidence="8" id="KW-0862">Zinc</keyword>
<evidence type="ECO:0000256" key="3">
    <source>
        <dbReference type="ARBA" id="ARBA00022670"/>
    </source>
</evidence>
<dbReference type="PRINTS" id="PR00138">
    <property type="entry name" value="MATRIXIN"/>
</dbReference>
<dbReference type="InterPro" id="IPR018487">
    <property type="entry name" value="Hemopexin-like_repeat"/>
</dbReference>
<keyword evidence="9" id="KW-0482">Metalloprotease</keyword>
<dbReference type="SUPFAM" id="SSF50923">
    <property type="entry name" value="Hemopexin-like domain"/>
    <property type="match status" value="3"/>
</dbReference>
<dbReference type="CDD" id="cd04278">
    <property type="entry name" value="ZnMc_MMP"/>
    <property type="match status" value="2"/>
</dbReference>
<comment type="caution">
    <text evidence="15">The sequence shown here is derived from an EMBL/GenBank/DDBJ whole genome shotgun (WGS) entry which is preliminary data.</text>
</comment>
<feature type="repeat" description="Hemopexin" evidence="11">
    <location>
        <begin position="136"/>
        <end position="180"/>
    </location>
</feature>
<feature type="domain" description="Peptidase metallopeptidase" evidence="14">
    <location>
        <begin position="306"/>
        <end position="472"/>
    </location>
</feature>
<feature type="repeat" description="Hemopexin" evidence="11">
    <location>
        <begin position="1163"/>
        <end position="1211"/>
    </location>
</feature>
<evidence type="ECO:0000313" key="16">
    <source>
        <dbReference type="Proteomes" id="UP001159405"/>
    </source>
</evidence>
<keyword evidence="10" id="KW-0865">Zymogen</keyword>
<keyword evidence="13" id="KW-0472">Membrane</keyword>
<evidence type="ECO:0000256" key="5">
    <source>
        <dbReference type="ARBA" id="ARBA00022729"/>
    </source>
</evidence>
<sequence>MGYDGKTYVFSGDYFWVLGVRLGVESGPTKITSKWKALKTPIDSAYTNWDGRTMFFKGNKYWKYFDYKLEEGPSDINQYGLPSTLQNMDAAFIWERNYKTYFFKGGYYWRYNENSKSIDGNYPRPISVWGLPHSMDTVISWSGNKRTYFFKDKSYWKLDDHSLKLNEGYPRDITQIWMNLDCSKRSDCRDGGKTCEQGKHRSPSPSPPTPSLPSFHSLNNMIKSLRYVLGHSRLSDFSLILLRDGATGSLREEIQTIQLRGGLNRTGVLDDATKKLLLTPRCGVYEKEDENQTIGQTRRKKRFYLQGTLWEKRDLTYRFLDSTADLPVDVQRNILRKMINKWAEVSTLNIREQTDPSVKDDDVDILIRFVRGFHNDPYPFDGPGGTLAHAYYPHNNKGLSGDAHFDDDERFTTGTSDGINLDWVAVHEFGHSMGLEHSNVRESIMYPWYKGYFPNIELTEDDILGIQALYGKPTQTPTPSPTPPPSPPTPTPTPSPTGTQSDVTTTGTTMTGSRTSTKATSLPVLDICKVLKFDSFLMGYDGKTYVFSGDYFWVLGVRLGVESGPTKITSKWRALKTPIDSAYANGRRTIFFKGSEYWKYYENRLEEGPRDIKQYGLPSALQNMDAAFIWEGNKKTYFFKGGNYWRYNENSNSIDANYPRPISVWGLPHSMDTVISWSGNKRTYFFKNENYWKLDDGTLKFVEGYPRDITKEWMKYRQSIMARYFLIVSLFCVFGSVMVFGRAVVSPKKQAELMDYMTRYGYLNRPDPRIGTIVSNDEITTAVKNLQHMAGLKETGSLEDPETVALVDRKRCAVPDFGPTDNARRKRRYATHGTVWHKKHLTYRIVNYVPGITEKEVDETIKKSLDKWSRASQLKFERITDPNKEADIMIKFVKGYHGDNRPTDGPGLELAHAFFPLDNTGLAGDVHFDADEPFAVNSNDSFKVDFNWISLHELGHSLGLDHSLDVNSVMFPLYIGRIEDLELAFDDQEGIQQLYGKPHIDRITPTPHTKPSEAPGVPDICRIEKLDTMVMTRDKKTYAFSGAYFWKIGDQGAERAMKIKDHWKGLDDDIDAAVTRTADKMTFFFKGENYWMFRNKRRLRGPTPISDLNLPDDLKNMDATVAWPGNGRTYFFKGENYWRYNWFTKRVDRGYPRKISKAWLNVPDDLHAALQWKNGKTYFMKGEQYYALKKRGRPRVAVNYPKDIATYWMGCSMEGLEAGKIAPGTSSSLTLLPSILMLIGSYLVSKIL</sequence>
<evidence type="ECO:0000256" key="10">
    <source>
        <dbReference type="ARBA" id="ARBA00023145"/>
    </source>
</evidence>
<evidence type="ECO:0000259" key="14">
    <source>
        <dbReference type="SMART" id="SM00235"/>
    </source>
</evidence>
<feature type="repeat" description="Hemopexin" evidence="11">
    <location>
        <begin position="621"/>
        <end position="669"/>
    </location>
</feature>
<feature type="repeat" description="Hemopexin" evidence="11">
    <location>
        <begin position="1114"/>
        <end position="1162"/>
    </location>
</feature>
<evidence type="ECO:0000256" key="9">
    <source>
        <dbReference type="ARBA" id="ARBA00023049"/>
    </source>
</evidence>
<dbReference type="PANTHER" id="PTHR10201:SF291">
    <property type="entry name" value="MATRIX METALLOPROTEINASE 1, ISOFORM C-RELATED"/>
    <property type="match status" value="1"/>
</dbReference>
<evidence type="ECO:0000256" key="13">
    <source>
        <dbReference type="SAM" id="Phobius"/>
    </source>
</evidence>
<dbReference type="Gene3D" id="3.40.390.10">
    <property type="entry name" value="Collagenase (Catalytic Domain)"/>
    <property type="match status" value="2"/>
</dbReference>
<feature type="region of interest" description="Disordered" evidence="12">
    <location>
        <begin position="470"/>
        <end position="516"/>
    </location>
</feature>
<keyword evidence="6" id="KW-0677">Repeat</keyword>
<feature type="transmembrane region" description="Helical" evidence="13">
    <location>
        <begin position="724"/>
        <end position="745"/>
    </location>
</feature>
<dbReference type="InterPro" id="IPR021190">
    <property type="entry name" value="Pept_M10A"/>
</dbReference>
<evidence type="ECO:0000313" key="15">
    <source>
        <dbReference type="EMBL" id="CAH3122244.1"/>
    </source>
</evidence>
<dbReference type="Pfam" id="PF00413">
    <property type="entry name" value="Peptidase_M10"/>
    <property type="match status" value="2"/>
</dbReference>
<gene>
    <name evidence="15" type="ORF">PLOB_00029300</name>
</gene>
<proteinExistence type="inferred from homology"/>
<dbReference type="Pfam" id="PF00045">
    <property type="entry name" value="Hemopexin"/>
    <property type="match status" value="10"/>
</dbReference>
<keyword evidence="3" id="KW-0645">Protease</keyword>
<feature type="repeat" description="Hemopexin" evidence="11">
    <location>
        <begin position="85"/>
        <end position="133"/>
    </location>
</feature>
<keyword evidence="13" id="KW-0812">Transmembrane</keyword>
<dbReference type="PROSITE" id="PS51642">
    <property type="entry name" value="HEMOPEXIN_2"/>
    <property type="match status" value="10"/>
</dbReference>
<feature type="repeat" description="Hemopexin" evidence="11">
    <location>
        <begin position="1"/>
        <end position="38"/>
    </location>
</feature>
<accession>A0ABN8NU30</accession>
<feature type="repeat" description="Hemopexin" evidence="11">
    <location>
        <begin position="39"/>
        <end position="83"/>
    </location>
</feature>
<dbReference type="CDD" id="cd00094">
    <property type="entry name" value="HX"/>
    <property type="match status" value="3"/>
</dbReference>
<dbReference type="InterPro" id="IPR001818">
    <property type="entry name" value="Pept_M10_metallopeptidase"/>
</dbReference>
<feature type="domain" description="Peptidase metallopeptidase" evidence="14">
    <location>
        <begin position="832"/>
        <end position="997"/>
    </location>
</feature>
<evidence type="ECO:0000256" key="11">
    <source>
        <dbReference type="PROSITE-ProRule" id="PRU01011"/>
    </source>
</evidence>
<dbReference type="InterPro" id="IPR006026">
    <property type="entry name" value="Peptidase_Metallo"/>
</dbReference>
<dbReference type="SMART" id="SM00120">
    <property type="entry name" value="HX"/>
    <property type="match status" value="12"/>
</dbReference>
<evidence type="ECO:0000256" key="2">
    <source>
        <dbReference type="ARBA" id="ARBA00010370"/>
    </source>
</evidence>